<feature type="compositionally biased region" description="Basic and acidic residues" evidence="6">
    <location>
        <begin position="636"/>
        <end position="653"/>
    </location>
</feature>
<sequence length="723" mass="79074">MARDSARQSERPRSPSLPPQVVRRSTRSRSRSQTPVPDISKPVTHRVKLESGAISIPPVSPSAGMSQPNDSDMDSDASSTVVGAPKNRKKKRKREQLVSSDAEGEHELVVRSGALSRGHGDSSADVGRSRETSVTKPTSTPSIVTKTSPSAPGGSIHLTPPVARPKIKLINGSNRAISPLATVSSSSTPRHKANSHSPCPTQDPSLLATAVNPTSITSSSSSSFLHPNPSNLPGSNINFSLPSVTASNGSAVRTLVPPKPEIQKPMTPLPTTQSEVNEDFTQAKPGTQLLFATFWQTAEGYVRPIGEEDLAFLKTYKEEDKTPFDVPALGRHYSEIWEEEDRLIELGLPLPDPSSTGGMINSPAKIKTEDIHSRQDQSMMDPNGSRTPNDANGATGLITSQGGPNGVNRSLDYPRMGRKTFHYNPRRDMKDEDLVHQDRGEGPLMERVLGGFLRVPRAPSGGQRGVMFEENQMDEDDTPDRRTDDRTKSEVDQPSEDVGLGSLEDRVKKELMFVGLLGKQEVDWSQREDDEITTSLRQCQKLLKEQVSLNEARRSILLEIAKERLAYSEYQQCLDGLDRIIDTCWAKRAKQIAKQQKRKKEAHTAAGGTGPSGGSASGGGTGGGNSAGPGTSTMTKTKERERERDEREKEATKKLVETIKLAMGRRRLMVTHLGTMFKDEEEEEPGRFIGLPVRSVYEGLEDEFRQVGLDHLVENGAKPRRVI</sequence>
<feature type="compositionally biased region" description="Polar residues" evidence="6">
    <location>
        <begin position="376"/>
        <end position="402"/>
    </location>
</feature>
<evidence type="ECO:0000256" key="4">
    <source>
        <dbReference type="ARBA" id="ARBA00023163"/>
    </source>
</evidence>
<evidence type="ECO:0000256" key="2">
    <source>
        <dbReference type="ARBA" id="ARBA00005330"/>
    </source>
</evidence>
<keyword evidence="4" id="KW-0804">Transcription</keyword>
<reference evidence="7" key="1">
    <citation type="submission" date="2014-08" db="EMBL/GenBank/DDBJ databases">
        <authorList>
            <person name="Sharma Rahul"/>
            <person name="Thines Marco"/>
        </authorList>
    </citation>
    <scope>NUCLEOTIDE SEQUENCE</scope>
</reference>
<dbReference type="AlphaFoldDB" id="A0A0F7SGZ4"/>
<feature type="region of interest" description="Disordered" evidence="6">
    <location>
        <begin position="1"/>
        <end position="162"/>
    </location>
</feature>
<feature type="region of interest" description="Disordered" evidence="6">
    <location>
        <begin position="369"/>
        <end position="415"/>
    </location>
</feature>
<dbReference type="GO" id="GO:0000124">
    <property type="term" value="C:SAGA complex"/>
    <property type="evidence" value="ECO:0007669"/>
    <property type="project" value="TreeGrafter"/>
</dbReference>
<feature type="compositionally biased region" description="Polar residues" evidence="6">
    <location>
        <begin position="134"/>
        <end position="150"/>
    </location>
</feature>
<feature type="compositionally biased region" description="Basic and acidic residues" evidence="6">
    <location>
        <begin position="118"/>
        <end position="133"/>
    </location>
</feature>
<dbReference type="GO" id="GO:0003713">
    <property type="term" value="F:transcription coactivator activity"/>
    <property type="evidence" value="ECO:0007669"/>
    <property type="project" value="TreeGrafter"/>
</dbReference>
<feature type="compositionally biased region" description="Polar residues" evidence="6">
    <location>
        <begin position="195"/>
        <end position="204"/>
    </location>
</feature>
<evidence type="ECO:0000256" key="5">
    <source>
        <dbReference type="ARBA" id="ARBA00023242"/>
    </source>
</evidence>
<evidence type="ECO:0000256" key="1">
    <source>
        <dbReference type="ARBA" id="ARBA00004123"/>
    </source>
</evidence>
<comment type="similarity">
    <text evidence="2">Belongs to the NGG1 family.</text>
</comment>
<dbReference type="EMBL" id="LN483116">
    <property type="protein sequence ID" value="CDZ96272.1"/>
    <property type="molecule type" value="Genomic_DNA"/>
</dbReference>
<keyword evidence="3" id="KW-0805">Transcription regulation</keyword>
<dbReference type="GO" id="GO:0016740">
    <property type="term" value="F:transferase activity"/>
    <property type="evidence" value="ECO:0007669"/>
    <property type="project" value="UniProtKB-KW"/>
</dbReference>
<dbReference type="InterPro" id="IPR019340">
    <property type="entry name" value="Histone_AcTrfase_su3"/>
</dbReference>
<feature type="region of interest" description="Disordered" evidence="6">
    <location>
        <begin position="455"/>
        <end position="499"/>
    </location>
</feature>
<feature type="compositionally biased region" description="Polar residues" evidence="6">
    <location>
        <begin position="63"/>
        <end position="81"/>
    </location>
</feature>
<evidence type="ECO:0000313" key="7">
    <source>
        <dbReference type="EMBL" id="CDZ96272.1"/>
    </source>
</evidence>
<evidence type="ECO:0000256" key="3">
    <source>
        <dbReference type="ARBA" id="ARBA00023015"/>
    </source>
</evidence>
<dbReference type="Pfam" id="PF10198">
    <property type="entry name" value="Ada3"/>
    <property type="match status" value="1"/>
</dbReference>
<protein>
    <submittedName>
        <fullName evidence="7">Histone acetyltransferases PCAF/SAGA/ADA, subunit TADA3L/NGG1</fullName>
    </submittedName>
</protein>
<name>A0A0F7SGZ4_PHARH</name>
<proteinExistence type="inferred from homology"/>
<accession>A0A0F7SGZ4</accession>
<keyword evidence="5" id="KW-0539">Nucleus</keyword>
<dbReference type="PANTHER" id="PTHR13556:SF2">
    <property type="entry name" value="TRANSCRIPTIONAL ADAPTER 3"/>
    <property type="match status" value="1"/>
</dbReference>
<evidence type="ECO:0000256" key="6">
    <source>
        <dbReference type="SAM" id="MobiDB-lite"/>
    </source>
</evidence>
<feature type="compositionally biased region" description="Basic and acidic residues" evidence="6">
    <location>
        <begin position="1"/>
        <end position="13"/>
    </location>
</feature>
<feature type="compositionally biased region" description="Gly residues" evidence="6">
    <location>
        <begin position="607"/>
        <end position="627"/>
    </location>
</feature>
<organism evidence="7">
    <name type="scientific">Phaffia rhodozyma</name>
    <name type="common">Yeast</name>
    <name type="synonym">Xanthophyllomyces dendrorhous</name>
    <dbReference type="NCBI Taxonomy" id="264483"/>
    <lineage>
        <taxon>Eukaryota</taxon>
        <taxon>Fungi</taxon>
        <taxon>Dikarya</taxon>
        <taxon>Basidiomycota</taxon>
        <taxon>Agaricomycotina</taxon>
        <taxon>Tremellomycetes</taxon>
        <taxon>Cystofilobasidiales</taxon>
        <taxon>Mrakiaceae</taxon>
        <taxon>Phaffia</taxon>
    </lineage>
</organism>
<dbReference type="GO" id="GO:0005634">
    <property type="term" value="C:nucleus"/>
    <property type="evidence" value="ECO:0007669"/>
    <property type="project" value="UniProtKB-SubCell"/>
</dbReference>
<feature type="region of interest" description="Disordered" evidence="6">
    <location>
        <begin position="595"/>
        <end position="653"/>
    </location>
</feature>
<dbReference type="GO" id="GO:0006357">
    <property type="term" value="P:regulation of transcription by RNA polymerase II"/>
    <property type="evidence" value="ECO:0007669"/>
    <property type="project" value="TreeGrafter"/>
</dbReference>
<feature type="compositionally biased region" description="Basic and acidic residues" evidence="6">
    <location>
        <begin position="479"/>
        <end position="491"/>
    </location>
</feature>
<dbReference type="PANTHER" id="PTHR13556">
    <property type="entry name" value="TRANSCRIPTIONAL ADAPTER 3-RELATED"/>
    <property type="match status" value="1"/>
</dbReference>
<feature type="region of interest" description="Disordered" evidence="6">
    <location>
        <begin position="180"/>
        <end position="207"/>
    </location>
</feature>
<keyword evidence="7" id="KW-0808">Transferase</keyword>
<comment type="subcellular location">
    <subcellularLocation>
        <location evidence="1">Nucleus</location>
    </subcellularLocation>
</comment>